<proteinExistence type="predicted"/>
<evidence type="ECO:0000313" key="1">
    <source>
        <dbReference type="EMBL" id="KAI4460654.1"/>
    </source>
</evidence>
<accession>A0ACB9T1H8</accession>
<name>A0ACB9T1H8_HOLOL</name>
<protein>
    <submittedName>
        <fullName evidence="1">Inositol 5-phosphatase</fullName>
    </submittedName>
</protein>
<reference evidence="1" key="1">
    <citation type="submission" date="2022-04" db="EMBL/GenBank/DDBJ databases">
        <title>Chromosome-scale genome assembly of Holotrichia oblita Faldermann.</title>
        <authorList>
            <person name="Rongchong L."/>
        </authorList>
    </citation>
    <scope>NUCLEOTIDE SEQUENCE</scope>
    <source>
        <strain evidence="1">81SQS9</strain>
    </source>
</reference>
<comment type="caution">
    <text evidence="1">The sequence shown here is derived from an EMBL/GenBank/DDBJ whole genome shotgun (WGS) entry which is preliminary data.</text>
</comment>
<sequence length="814" mass="94000">MSNINQEVINVILEKLSSVEIKIKNVSFNCIYYKYSRIRTSLIHQTDIFRSVSDTNSIPSYTHYKFTINYKTLNLPFILDNGTDSKIFEEALTIALSLRSQDSDFHWLEKFSLDSDSFSEFGDDASGLPVCRQKIPRTRGSSSRESMFRFEMESRKAQYTKLRDCSIFVGTWNVNGQPPPPSLSTWLACDPEPPILYAVGFQELDLSKEAFLFSDSPREAEWERAVITSTHPGAKYRMLALIRLVGIQLIVLIHIDHYGYVRDVAWDTCGTGILGKMGNKGGVAIRIRLYDTTLCFVNSHLAAHQDEVQRRNQDYRDISDRINFRKPLKLLKSMSVYNFNQRLIQVLLHFSQVYWLGDLNYRLNKLTHEEVKRLLHFHEISNILKYDQLGLEQSGGRVFEGYTENEITFQPTYKYDLNTDKFDSSEKARAPAWCDRILYRGKGIHQVTYRSHMDHRISDHKPVSALFRSDIAVIDEAKQKKVQEEVFKLMDKLENEILPQVTVDQTEVLFGIVKFKEPVTREIIVANTGQVPVEFNFVNKINEDSYCKEWLRISPYCGSIEPGEKCDIRFEVNLEQHLNKFEDILVLHLENGKDIFISVSGDCQRSCFTASISVLCRCSLPILLMSPEQLRLAEAQQSLVLYSVPRELWLMVDFLYRNGLKTKDLFESTALHDDIMKIRDWLDYGSLNPILDNVSAVAECLLLFLQHTKDPVIPYYQMEKCALCTNFNMCQMIIAQLPDLHRNVFLYIAMFLKELLKHSAENGTDVKMLATIFGNIMLRNPKAKKDRPQVARGKVTFVQHFLDNDISGLIMPKQ</sequence>
<gene>
    <name evidence="1" type="ORF">MML48_5g00008308</name>
</gene>
<evidence type="ECO:0000313" key="2">
    <source>
        <dbReference type="Proteomes" id="UP001056778"/>
    </source>
</evidence>
<dbReference type="EMBL" id="CM043019">
    <property type="protein sequence ID" value="KAI4460654.1"/>
    <property type="molecule type" value="Genomic_DNA"/>
</dbReference>
<keyword evidence="2" id="KW-1185">Reference proteome</keyword>
<dbReference type="Proteomes" id="UP001056778">
    <property type="component" value="Chromosome 5"/>
</dbReference>
<organism evidence="1 2">
    <name type="scientific">Holotrichia oblita</name>
    <name type="common">Chafer beetle</name>
    <dbReference type="NCBI Taxonomy" id="644536"/>
    <lineage>
        <taxon>Eukaryota</taxon>
        <taxon>Metazoa</taxon>
        <taxon>Ecdysozoa</taxon>
        <taxon>Arthropoda</taxon>
        <taxon>Hexapoda</taxon>
        <taxon>Insecta</taxon>
        <taxon>Pterygota</taxon>
        <taxon>Neoptera</taxon>
        <taxon>Endopterygota</taxon>
        <taxon>Coleoptera</taxon>
        <taxon>Polyphaga</taxon>
        <taxon>Scarabaeiformia</taxon>
        <taxon>Scarabaeidae</taxon>
        <taxon>Melolonthinae</taxon>
        <taxon>Holotrichia</taxon>
    </lineage>
</organism>